<feature type="domain" description="Carboxymuconolactone decarboxylase-like" evidence="1">
    <location>
        <begin position="11"/>
        <end position="51"/>
    </location>
</feature>
<dbReference type="RefSeq" id="WP_176575590.1">
    <property type="nucleotide sequence ID" value="NZ_CBDRGH010000053.1"/>
</dbReference>
<accession>A0A7H8T5T1</accession>
<dbReference type="EMBL" id="CP056041">
    <property type="protein sequence ID" value="QKZ18843.1"/>
    <property type="molecule type" value="Genomic_DNA"/>
</dbReference>
<dbReference type="AlphaFoldDB" id="A0A7H8T5T1"/>
<gene>
    <name evidence="2" type="ORF">HUT05_16620</name>
</gene>
<dbReference type="Pfam" id="PF02627">
    <property type="entry name" value="CMD"/>
    <property type="match status" value="1"/>
</dbReference>
<keyword evidence="3" id="KW-1185">Reference proteome</keyword>
<reference evidence="2 3" key="1">
    <citation type="submission" date="2020-06" db="EMBL/GenBank/DDBJ databases">
        <title>Genome mining for natural products.</title>
        <authorList>
            <person name="Zhang B."/>
            <person name="Shi J."/>
            <person name="Ge H."/>
        </authorList>
    </citation>
    <scope>NUCLEOTIDE SEQUENCE [LARGE SCALE GENOMIC DNA]</scope>
    <source>
        <strain evidence="2 3">NA02069</strain>
    </source>
</reference>
<dbReference type="InterPro" id="IPR029032">
    <property type="entry name" value="AhpD-like"/>
</dbReference>
<evidence type="ECO:0000259" key="1">
    <source>
        <dbReference type="Pfam" id="PF02627"/>
    </source>
</evidence>
<name>A0A7H8T5T1_STRCX</name>
<dbReference type="Gene3D" id="1.20.1290.10">
    <property type="entry name" value="AhpD-like"/>
    <property type="match status" value="1"/>
</dbReference>
<dbReference type="GO" id="GO:0051920">
    <property type="term" value="F:peroxiredoxin activity"/>
    <property type="evidence" value="ECO:0007669"/>
    <property type="project" value="InterPro"/>
</dbReference>
<evidence type="ECO:0000313" key="2">
    <source>
        <dbReference type="EMBL" id="QKZ18843.1"/>
    </source>
</evidence>
<proteinExistence type="predicted"/>
<protein>
    <submittedName>
        <fullName evidence="2">Carboxymuconolactone decarboxylase family protein</fullName>
    </submittedName>
</protein>
<dbReference type="InterPro" id="IPR003779">
    <property type="entry name" value="CMD-like"/>
</dbReference>
<organism evidence="2 3">
    <name type="scientific">Streptomyces chartreusis</name>
    <dbReference type="NCBI Taxonomy" id="1969"/>
    <lineage>
        <taxon>Bacteria</taxon>
        <taxon>Bacillati</taxon>
        <taxon>Actinomycetota</taxon>
        <taxon>Actinomycetes</taxon>
        <taxon>Kitasatosporales</taxon>
        <taxon>Streptomycetaceae</taxon>
        <taxon>Streptomyces</taxon>
    </lineage>
</organism>
<dbReference type="Proteomes" id="UP000509418">
    <property type="component" value="Chromosome"/>
</dbReference>
<evidence type="ECO:0000313" key="3">
    <source>
        <dbReference type="Proteomes" id="UP000509418"/>
    </source>
</evidence>
<sequence length="55" mass="5921">MAARRHPSARIALGTAISANSDYKMAHHLHTALAHGVPVEEMASVLRWPATEEGC</sequence>
<dbReference type="SUPFAM" id="SSF69118">
    <property type="entry name" value="AhpD-like"/>
    <property type="match status" value="1"/>
</dbReference>